<keyword evidence="3" id="KW-0234">DNA repair</keyword>
<dbReference type="EMBL" id="JAGYPJ010000001">
    <property type="protein sequence ID" value="MBS4199263.1"/>
    <property type="molecule type" value="Genomic_DNA"/>
</dbReference>
<evidence type="ECO:0000256" key="2">
    <source>
        <dbReference type="ARBA" id="ARBA00022801"/>
    </source>
</evidence>
<evidence type="ECO:0000256" key="1">
    <source>
        <dbReference type="ARBA" id="ARBA00022763"/>
    </source>
</evidence>
<feature type="domain" description="Uracil-DNA glycosylase-like" evidence="4">
    <location>
        <begin position="5"/>
        <end position="150"/>
    </location>
</feature>
<reference evidence="5 6" key="1">
    <citation type="submission" date="2021-05" db="EMBL/GenBank/DDBJ databases">
        <title>Novel Bacillus species.</title>
        <authorList>
            <person name="Liu G."/>
        </authorList>
    </citation>
    <scope>NUCLEOTIDE SEQUENCE [LARGE SCALE GENOMIC DNA]</scope>
    <source>
        <strain evidence="5 6">FJAT-49732</strain>
    </source>
</reference>
<name>A0A942YJE2_9BACI</name>
<organism evidence="5 6">
    <name type="scientific">Lederbergia citrisecunda</name>
    <dbReference type="NCBI Taxonomy" id="2833583"/>
    <lineage>
        <taxon>Bacteria</taxon>
        <taxon>Bacillati</taxon>
        <taxon>Bacillota</taxon>
        <taxon>Bacilli</taxon>
        <taxon>Bacillales</taxon>
        <taxon>Bacillaceae</taxon>
        <taxon>Lederbergia</taxon>
    </lineage>
</organism>
<accession>A0A942YJE2</accession>
<proteinExistence type="predicted"/>
<dbReference type="PANTHER" id="PTHR12159">
    <property type="entry name" value="G/T AND G/U MISMATCH-SPECIFIC DNA GLYCOSYLASE"/>
    <property type="match status" value="1"/>
</dbReference>
<evidence type="ECO:0000313" key="6">
    <source>
        <dbReference type="Proteomes" id="UP000682713"/>
    </source>
</evidence>
<dbReference type="InterPro" id="IPR005122">
    <property type="entry name" value="Uracil-DNA_glycosylase-like"/>
</dbReference>
<keyword evidence="6" id="KW-1185">Reference proteome</keyword>
<dbReference type="GO" id="GO:0006285">
    <property type="term" value="P:base-excision repair, AP site formation"/>
    <property type="evidence" value="ECO:0007669"/>
    <property type="project" value="InterPro"/>
</dbReference>
<dbReference type="Proteomes" id="UP000682713">
    <property type="component" value="Unassembled WGS sequence"/>
</dbReference>
<sequence>MKPIPDHIKENLDVLFVGFNPSIRSSETGHHFANPTNRFWSILYKAGITDRKYLPTEDFKLLNLGYGFTNIVARPTKNAKEISSEEYRLGRELLKAKIRTYRPKIICFVGKGVYQEYSGRKNVQWGKQLIPVISGVVDFVAPSSSGLVRMGIDDIAEIYSDLPKLIPVVNQQRHNSIL</sequence>
<dbReference type="PANTHER" id="PTHR12159:SF9">
    <property type="entry name" value="G_T MISMATCH-SPECIFIC THYMINE DNA GLYCOSYLASE"/>
    <property type="match status" value="1"/>
</dbReference>
<dbReference type="InterPro" id="IPR015637">
    <property type="entry name" value="MUG/TDG"/>
</dbReference>
<dbReference type="InterPro" id="IPR036895">
    <property type="entry name" value="Uracil-DNA_glycosylase-like_sf"/>
</dbReference>
<keyword evidence="1" id="KW-0227">DNA damage</keyword>
<dbReference type="Pfam" id="PF03167">
    <property type="entry name" value="UDG"/>
    <property type="match status" value="1"/>
</dbReference>
<dbReference type="AlphaFoldDB" id="A0A942YJE2"/>
<gene>
    <name evidence="5" type="ORF">KHA93_06290</name>
</gene>
<dbReference type="GO" id="GO:0008263">
    <property type="term" value="F:pyrimidine-specific mismatch base pair DNA N-glycosylase activity"/>
    <property type="evidence" value="ECO:0007669"/>
    <property type="project" value="TreeGrafter"/>
</dbReference>
<dbReference type="RefSeq" id="WP_213109955.1">
    <property type="nucleotide sequence ID" value="NZ_JAGYPJ010000001.1"/>
</dbReference>
<protein>
    <submittedName>
        <fullName evidence="5">Mismatch-specific DNA-glycosylase</fullName>
    </submittedName>
</protein>
<evidence type="ECO:0000313" key="5">
    <source>
        <dbReference type="EMBL" id="MBS4199263.1"/>
    </source>
</evidence>
<dbReference type="Gene3D" id="3.40.470.10">
    <property type="entry name" value="Uracil-DNA glycosylase-like domain"/>
    <property type="match status" value="1"/>
</dbReference>
<evidence type="ECO:0000259" key="4">
    <source>
        <dbReference type="Pfam" id="PF03167"/>
    </source>
</evidence>
<keyword evidence="2" id="KW-0378">Hydrolase</keyword>
<evidence type="ECO:0000256" key="3">
    <source>
        <dbReference type="ARBA" id="ARBA00023204"/>
    </source>
</evidence>
<comment type="caution">
    <text evidence="5">The sequence shown here is derived from an EMBL/GenBank/DDBJ whole genome shotgun (WGS) entry which is preliminary data.</text>
</comment>
<dbReference type="SUPFAM" id="SSF52141">
    <property type="entry name" value="Uracil-DNA glycosylase-like"/>
    <property type="match status" value="1"/>
</dbReference>
<dbReference type="CDD" id="cd10028">
    <property type="entry name" value="UDG-F2_TDG_MUG"/>
    <property type="match status" value="1"/>
</dbReference>
<dbReference type="GO" id="GO:0004844">
    <property type="term" value="F:uracil DNA N-glycosylase activity"/>
    <property type="evidence" value="ECO:0007669"/>
    <property type="project" value="TreeGrafter"/>
</dbReference>